<dbReference type="Proteomes" id="UP000676336">
    <property type="component" value="Unassembled WGS sequence"/>
</dbReference>
<dbReference type="AlphaFoldDB" id="A0A816RJD3"/>
<evidence type="ECO:0000256" key="1">
    <source>
        <dbReference type="SAM" id="Phobius"/>
    </source>
</evidence>
<dbReference type="Proteomes" id="UP000681720">
    <property type="component" value="Unassembled WGS sequence"/>
</dbReference>
<feature type="transmembrane region" description="Helical" evidence="1">
    <location>
        <begin position="304"/>
        <end position="322"/>
    </location>
</feature>
<feature type="signal peptide" evidence="2">
    <location>
        <begin position="1"/>
        <end position="18"/>
    </location>
</feature>
<evidence type="ECO:0000313" key="7">
    <source>
        <dbReference type="Proteomes" id="UP000663824"/>
    </source>
</evidence>
<evidence type="ECO:0000313" key="4">
    <source>
        <dbReference type="EMBL" id="CAF2073214.1"/>
    </source>
</evidence>
<evidence type="ECO:0000313" key="5">
    <source>
        <dbReference type="EMBL" id="CAF3793168.1"/>
    </source>
</evidence>
<dbReference type="EMBL" id="CAJNRE010008455">
    <property type="protein sequence ID" value="CAF2073214.1"/>
    <property type="molecule type" value="Genomic_DNA"/>
</dbReference>
<organism evidence="4 7">
    <name type="scientific">Rotaria magnacalcarata</name>
    <dbReference type="NCBI Taxonomy" id="392030"/>
    <lineage>
        <taxon>Eukaryota</taxon>
        <taxon>Metazoa</taxon>
        <taxon>Spiralia</taxon>
        <taxon>Gnathifera</taxon>
        <taxon>Rotifera</taxon>
        <taxon>Eurotatoria</taxon>
        <taxon>Bdelloidea</taxon>
        <taxon>Philodinida</taxon>
        <taxon>Philodinidae</taxon>
        <taxon>Rotaria</taxon>
    </lineage>
</organism>
<keyword evidence="1" id="KW-0472">Membrane</keyword>
<dbReference type="Proteomes" id="UP000663834">
    <property type="component" value="Unassembled WGS sequence"/>
</dbReference>
<evidence type="ECO:0000256" key="2">
    <source>
        <dbReference type="SAM" id="SignalP"/>
    </source>
</evidence>
<gene>
    <name evidence="5" type="ORF">GIL414_LOCUS663</name>
    <name evidence="3" type="ORF">KQP761_LOCUS9999</name>
    <name evidence="4" type="ORF">MBJ925_LOCUS17102</name>
    <name evidence="6" type="ORF">SMN809_LOCUS1583</name>
</gene>
<feature type="chain" id="PRO_5035689163" evidence="2">
    <location>
        <begin position="19"/>
        <end position="323"/>
    </location>
</feature>
<accession>A0A816RJD3</accession>
<evidence type="ECO:0000313" key="6">
    <source>
        <dbReference type="EMBL" id="CAF3808424.1"/>
    </source>
</evidence>
<dbReference type="Proteomes" id="UP000663824">
    <property type="component" value="Unassembled WGS sequence"/>
</dbReference>
<comment type="caution">
    <text evidence="4">The sequence shown here is derived from an EMBL/GenBank/DDBJ whole genome shotgun (WGS) entry which is preliminary data.</text>
</comment>
<name>A0A816RJD3_9BILA</name>
<dbReference type="EMBL" id="CAJOBI010000251">
    <property type="protein sequence ID" value="CAF3808424.1"/>
    <property type="molecule type" value="Genomic_DNA"/>
</dbReference>
<sequence>MLPTLLLLFSTTIISVSTLVCYDCPLTHYDFLLTPDNIPIFTDCTTTITMGNFCSLNIYSDDNGKTSKLRANPNTGIERANVSYISTGFDVPKSFDETMSFGILYQCMNDNCNNPQMILKRILQASKIETYKPPQLQWTADQSSPSPTLLCSTFSNFTSIDECRPPFHVRESSNSVDTCSTYCVTAIRIDPVNLKTESVCSYCEQETTERFLYIDERIHLLDKRISYLQQLDYLCNTSNYCNSLDNIRQIQQRYKIEFDFEIFFGSDSTTMMTQTTSDVTMITKVTTATPMITTTRNSMTMVTMNVKLQLITYLFLIFLVFFE</sequence>
<dbReference type="EMBL" id="CAJOBJ010000084">
    <property type="protein sequence ID" value="CAF3793168.1"/>
    <property type="molecule type" value="Genomic_DNA"/>
</dbReference>
<evidence type="ECO:0000313" key="3">
    <source>
        <dbReference type="EMBL" id="CAF1407702.1"/>
    </source>
</evidence>
<proteinExistence type="predicted"/>
<keyword evidence="1" id="KW-1133">Transmembrane helix</keyword>
<keyword evidence="2" id="KW-0732">Signal</keyword>
<dbReference type="EMBL" id="CAJNOW010004183">
    <property type="protein sequence ID" value="CAF1407702.1"/>
    <property type="molecule type" value="Genomic_DNA"/>
</dbReference>
<protein>
    <submittedName>
        <fullName evidence="4">Uncharacterized protein</fullName>
    </submittedName>
</protein>
<dbReference type="OrthoDB" id="10031385at2759"/>
<reference evidence="4" key="1">
    <citation type="submission" date="2021-02" db="EMBL/GenBank/DDBJ databases">
        <authorList>
            <person name="Nowell W R."/>
        </authorList>
    </citation>
    <scope>NUCLEOTIDE SEQUENCE</scope>
</reference>
<keyword evidence="1" id="KW-0812">Transmembrane</keyword>